<dbReference type="PANTHER" id="PTHR24206">
    <property type="entry name" value="OS06G0237300 PROTEIN"/>
    <property type="match status" value="1"/>
</dbReference>
<evidence type="ECO:0000313" key="7">
    <source>
        <dbReference type="EMBL" id="EFX89104.1"/>
    </source>
</evidence>
<dbReference type="GO" id="GO:0015629">
    <property type="term" value="C:actin cytoskeleton"/>
    <property type="evidence" value="ECO:0000318"/>
    <property type="project" value="GO_Central"/>
</dbReference>
<keyword evidence="8" id="KW-1185">Reference proteome</keyword>
<dbReference type="AlphaFoldDB" id="E9FVH3"/>
<dbReference type="eggNOG" id="KOG1700">
    <property type="taxonomic scope" value="Eukaryota"/>
</dbReference>
<accession>E9FVH3</accession>
<feature type="compositionally biased region" description="Basic residues" evidence="5">
    <location>
        <begin position="31"/>
        <end position="43"/>
    </location>
</feature>
<dbReference type="HOGENOM" id="CLU_514465_0_0_1"/>
<dbReference type="Gene3D" id="2.10.110.10">
    <property type="entry name" value="Cysteine Rich Protein"/>
    <property type="match status" value="1"/>
</dbReference>
<evidence type="ECO:0000313" key="8">
    <source>
        <dbReference type="Proteomes" id="UP000000305"/>
    </source>
</evidence>
<keyword evidence="2 4" id="KW-0862">Zinc</keyword>
<dbReference type="InParanoid" id="E9FVH3"/>
<keyword evidence="1 4" id="KW-0479">Metal-binding</keyword>
<dbReference type="FunFam" id="2.10.110.10:FF:000122">
    <property type="entry name" value="LIM domain and actin-binding protein"/>
    <property type="match status" value="1"/>
</dbReference>
<evidence type="ECO:0000256" key="4">
    <source>
        <dbReference type="PROSITE-ProRule" id="PRU00125"/>
    </source>
</evidence>
<evidence type="ECO:0000256" key="2">
    <source>
        <dbReference type="ARBA" id="ARBA00022833"/>
    </source>
</evidence>
<feature type="domain" description="LIM zinc-binding" evidence="6">
    <location>
        <begin position="86"/>
        <end position="146"/>
    </location>
</feature>
<dbReference type="Pfam" id="PF00412">
    <property type="entry name" value="LIM"/>
    <property type="match status" value="1"/>
</dbReference>
<feature type="compositionally biased region" description="Acidic residues" evidence="5">
    <location>
        <begin position="507"/>
        <end position="525"/>
    </location>
</feature>
<feature type="region of interest" description="Disordered" evidence="5">
    <location>
        <begin position="22"/>
        <end position="48"/>
    </location>
</feature>
<evidence type="ECO:0000256" key="5">
    <source>
        <dbReference type="SAM" id="MobiDB-lite"/>
    </source>
</evidence>
<dbReference type="KEGG" id="dpx:DAPPUDRAFT_95364"/>
<organism evidence="7 8">
    <name type="scientific">Daphnia pulex</name>
    <name type="common">Water flea</name>
    <dbReference type="NCBI Taxonomy" id="6669"/>
    <lineage>
        <taxon>Eukaryota</taxon>
        <taxon>Metazoa</taxon>
        <taxon>Ecdysozoa</taxon>
        <taxon>Arthropoda</taxon>
        <taxon>Crustacea</taxon>
        <taxon>Branchiopoda</taxon>
        <taxon>Diplostraca</taxon>
        <taxon>Cladocera</taxon>
        <taxon>Anomopoda</taxon>
        <taxon>Daphniidae</taxon>
        <taxon>Daphnia</taxon>
    </lineage>
</organism>
<dbReference type="PROSITE" id="PS00478">
    <property type="entry name" value="LIM_DOMAIN_1"/>
    <property type="match status" value="1"/>
</dbReference>
<feature type="region of interest" description="Disordered" evidence="5">
    <location>
        <begin position="458"/>
        <end position="479"/>
    </location>
</feature>
<dbReference type="STRING" id="6669.E9FVH3"/>
<dbReference type="GO" id="GO:0005886">
    <property type="term" value="C:plasma membrane"/>
    <property type="evidence" value="ECO:0000318"/>
    <property type="project" value="GO_Central"/>
</dbReference>
<evidence type="ECO:0000256" key="3">
    <source>
        <dbReference type="ARBA" id="ARBA00023038"/>
    </source>
</evidence>
<dbReference type="InterPro" id="IPR001781">
    <property type="entry name" value="Znf_LIM"/>
</dbReference>
<evidence type="ECO:0000259" key="6">
    <source>
        <dbReference type="PROSITE" id="PS50023"/>
    </source>
</evidence>
<dbReference type="GO" id="GO:0051015">
    <property type="term" value="F:actin filament binding"/>
    <property type="evidence" value="ECO:0000318"/>
    <property type="project" value="GO_Central"/>
</dbReference>
<dbReference type="Proteomes" id="UP000000305">
    <property type="component" value="Unassembled WGS sequence"/>
</dbReference>
<keyword evidence="3 4" id="KW-0440">LIM domain</keyword>
<dbReference type="PhylomeDB" id="E9FVH3"/>
<reference evidence="7 8" key="1">
    <citation type="journal article" date="2011" name="Science">
        <title>The ecoresponsive genome of Daphnia pulex.</title>
        <authorList>
            <person name="Colbourne J.K."/>
            <person name="Pfrender M.E."/>
            <person name="Gilbert D."/>
            <person name="Thomas W.K."/>
            <person name="Tucker A."/>
            <person name="Oakley T.H."/>
            <person name="Tokishita S."/>
            <person name="Aerts A."/>
            <person name="Arnold G.J."/>
            <person name="Basu M.K."/>
            <person name="Bauer D.J."/>
            <person name="Caceres C.E."/>
            <person name="Carmel L."/>
            <person name="Casola C."/>
            <person name="Choi J.H."/>
            <person name="Detter J.C."/>
            <person name="Dong Q."/>
            <person name="Dusheyko S."/>
            <person name="Eads B.D."/>
            <person name="Frohlich T."/>
            <person name="Geiler-Samerotte K.A."/>
            <person name="Gerlach D."/>
            <person name="Hatcher P."/>
            <person name="Jogdeo S."/>
            <person name="Krijgsveld J."/>
            <person name="Kriventseva E.V."/>
            <person name="Kultz D."/>
            <person name="Laforsch C."/>
            <person name="Lindquist E."/>
            <person name="Lopez J."/>
            <person name="Manak J.R."/>
            <person name="Muller J."/>
            <person name="Pangilinan J."/>
            <person name="Patwardhan R.P."/>
            <person name="Pitluck S."/>
            <person name="Pritham E.J."/>
            <person name="Rechtsteiner A."/>
            <person name="Rho M."/>
            <person name="Rogozin I.B."/>
            <person name="Sakarya O."/>
            <person name="Salamov A."/>
            <person name="Schaack S."/>
            <person name="Shapiro H."/>
            <person name="Shiga Y."/>
            <person name="Skalitzky C."/>
            <person name="Smith Z."/>
            <person name="Souvorov A."/>
            <person name="Sung W."/>
            <person name="Tang Z."/>
            <person name="Tsuchiya D."/>
            <person name="Tu H."/>
            <person name="Vos H."/>
            <person name="Wang M."/>
            <person name="Wolf Y.I."/>
            <person name="Yamagata H."/>
            <person name="Yamada T."/>
            <person name="Ye Y."/>
            <person name="Shaw J.R."/>
            <person name="Andrews J."/>
            <person name="Crease T.J."/>
            <person name="Tang H."/>
            <person name="Lucas S.M."/>
            <person name="Robertson H.M."/>
            <person name="Bork P."/>
            <person name="Koonin E.V."/>
            <person name="Zdobnov E.M."/>
            <person name="Grigoriev I.V."/>
            <person name="Lynch M."/>
            <person name="Boore J.L."/>
        </authorList>
    </citation>
    <scope>NUCLEOTIDE SEQUENCE [LARGE SCALE GENOMIC DNA]</scope>
</reference>
<gene>
    <name evidence="7" type="ORF">DAPPUDRAFT_95364</name>
</gene>
<dbReference type="OrthoDB" id="25654at2759"/>
<dbReference type="PROSITE" id="PS50023">
    <property type="entry name" value="LIM_DOMAIN_2"/>
    <property type="match status" value="1"/>
</dbReference>
<name>E9FVH3_DAPPU</name>
<dbReference type="EMBL" id="GL732525">
    <property type="protein sequence ID" value="EFX89104.1"/>
    <property type="molecule type" value="Genomic_DNA"/>
</dbReference>
<evidence type="ECO:0000256" key="1">
    <source>
        <dbReference type="ARBA" id="ARBA00022723"/>
    </source>
</evidence>
<dbReference type="SMART" id="SM00132">
    <property type="entry name" value="LIM"/>
    <property type="match status" value="1"/>
</dbReference>
<dbReference type="FunCoup" id="E9FVH3">
    <property type="interactions" value="23"/>
</dbReference>
<dbReference type="SUPFAM" id="SSF57716">
    <property type="entry name" value="Glucocorticoid receptor-like (DNA-binding domain)"/>
    <property type="match status" value="2"/>
</dbReference>
<dbReference type="GO" id="GO:0046872">
    <property type="term" value="F:metal ion binding"/>
    <property type="evidence" value="ECO:0007669"/>
    <property type="project" value="UniProtKB-KW"/>
</dbReference>
<proteinExistence type="predicted"/>
<sequence length="627" mass="72353">MDSEAETVVLENIINLQVDENQTEETPVVEKKKKKSTTKKSKKTKQDVASKTTKFEGKKIHVRSVDAAQVQQKFNKVASDADAATTLCKLCNKQVFQMERVKAEKLIWHKHCFKCTECQKNLTVDTYNSHEGLIYCKPHFKQLFQPKAVLESDEPYYLKPELIIRESQPIQLPADVVRASETSNSYGMDELTNLDLKSRFTIFERASSNSQADVEIRDDHKSVKRSESILSRLARFDRDNATLKGELSKSCGNLDIQDSSSEGEEGYMYDDVAGNRLSSYLGPDNSVNFGSISDIKSKWEDDKNGSHFNRREELAKQRKEELKILRARQCQVFAFKISIRVMKLFVSLSFKGRQLRLKEQYEQATQEGKDGKEFHVNDANVVDPEKIKHIKDIFEMGGNEEKTSANKTSEHLVDPEKLKQLKGMFESGGENFGEKHERHEEVILGAVTKEARNIFKQMEENGFQDKNKQKREQYGLENKDTFKSTSAMLDLFRRLEKEPDAFRDNRDEDDYDEEEEEGSDGEYSDDGQGSDNEEEENVPVGLTPQQQELLQIARDRAVAKNMREKFERWEFSTDEEKLAYEKTMMIPESEEIQASLNTTRNLRAMFENLQNEPPKPEKPRIKVNRFV</sequence>
<protein>
    <recommendedName>
        <fullName evidence="6">LIM zinc-binding domain-containing protein</fullName>
    </recommendedName>
</protein>
<dbReference type="GO" id="GO:0051017">
    <property type="term" value="P:actin filament bundle assembly"/>
    <property type="evidence" value="ECO:0000318"/>
    <property type="project" value="GO_Central"/>
</dbReference>
<feature type="region of interest" description="Disordered" evidence="5">
    <location>
        <begin position="499"/>
        <end position="549"/>
    </location>
</feature>